<evidence type="ECO:0000313" key="12">
    <source>
        <dbReference type="Proteomes" id="UP000048984"/>
    </source>
</evidence>
<dbReference type="RefSeq" id="WP_054361588.1">
    <property type="nucleotide sequence ID" value="NZ_LJYW01000001.1"/>
</dbReference>
<evidence type="ECO:0000259" key="10">
    <source>
        <dbReference type="PROSITE" id="PS50928"/>
    </source>
</evidence>
<gene>
    <name evidence="11" type="ORF">ABB55_26935</name>
</gene>
<dbReference type="EMBL" id="LJYW01000001">
    <property type="protein sequence ID" value="KPL55422.1"/>
    <property type="molecule type" value="Genomic_DNA"/>
</dbReference>
<feature type="domain" description="ABC transmembrane type-1" evidence="10">
    <location>
        <begin position="21"/>
        <end position="210"/>
    </location>
</feature>
<feature type="transmembrane region" description="Helical" evidence="9">
    <location>
        <begin position="73"/>
        <end position="100"/>
    </location>
</feature>
<keyword evidence="4" id="KW-1003">Cell membrane</keyword>
<dbReference type="CDD" id="cd06261">
    <property type="entry name" value="TM_PBP2"/>
    <property type="match status" value="1"/>
</dbReference>
<keyword evidence="3 9" id="KW-0813">Transport</keyword>
<feature type="transmembrane region" description="Helical" evidence="9">
    <location>
        <begin position="20"/>
        <end position="44"/>
    </location>
</feature>
<dbReference type="InterPro" id="IPR035906">
    <property type="entry name" value="MetI-like_sf"/>
</dbReference>
<keyword evidence="5 9" id="KW-0812">Transmembrane</keyword>
<dbReference type="AlphaFoldDB" id="A0A0P6VVE0"/>
<dbReference type="GO" id="GO:0022857">
    <property type="term" value="F:transmembrane transporter activity"/>
    <property type="evidence" value="ECO:0007669"/>
    <property type="project" value="InterPro"/>
</dbReference>
<dbReference type="NCBIfam" id="TIGR01726">
    <property type="entry name" value="HEQRo_perm_3TM"/>
    <property type="match status" value="1"/>
</dbReference>
<evidence type="ECO:0000256" key="4">
    <source>
        <dbReference type="ARBA" id="ARBA00022475"/>
    </source>
</evidence>
<dbReference type="InterPro" id="IPR043429">
    <property type="entry name" value="ArtM/GltK/GlnP/TcyL/YhdX-like"/>
</dbReference>
<dbReference type="InterPro" id="IPR010065">
    <property type="entry name" value="AA_ABC_transptr_permease_3TM"/>
</dbReference>
<dbReference type="Proteomes" id="UP000048984">
    <property type="component" value="Unassembled WGS sequence"/>
</dbReference>
<name>A0A0P6VVE0_9HYPH</name>
<dbReference type="Pfam" id="PF00528">
    <property type="entry name" value="BPD_transp_1"/>
    <property type="match status" value="1"/>
</dbReference>
<evidence type="ECO:0000256" key="8">
    <source>
        <dbReference type="ARBA" id="ARBA00023136"/>
    </source>
</evidence>
<dbReference type="InterPro" id="IPR000515">
    <property type="entry name" value="MetI-like"/>
</dbReference>
<dbReference type="PANTHER" id="PTHR30614:SF0">
    <property type="entry name" value="L-CYSTINE TRANSPORT SYSTEM PERMEASE PROTEIN TCYL"/>
    <property type="match status" value="1"/>
</dbReference>
<evidence type="ECO:0000256" key="5">
    <source>
        <dbReference type="ARBA" id="ARBA00022692"/>
    </source>
</evidence>
<evidence type="ECO:0000256" key="6">
    <source>
        <dbReference type="ARBA" id="ARBA00022970"/>
    </source>
</evidence>
<protein>
    <submittedName>
        <fullName evidence="11">ABC transporter permease</fullName>
    </submittedName>
</protein>
<evidence type="ECO:0000256" key="7">
    <source>
        <dbReference type="ARBA" id="ARBA00022989"/>
    </source>
</evidence>
<evidence type="ECO:0000256" key="2">
    <source>
        <dbReference type="ARBA" id="ARBA00010072"/>
    </source>
</evidence>
<comment type="subcellular location">
    <subcellularLocation>
        <location evidence="1">Cell inner membrane</location>
        <topology evidence="1">Multi-pass membrane protein</topology>
    </subcellularLocation>
    <subcellularLocation>
        <location evidence="9">Cell membrane</location>
        <topology evidence="9">Multi-pass membrane protein</topology>
    </subcellularLocation>
</comment>
<evidence type="ECO:0000256" key="9">
    <source>
        <dbReference type="RuleBase" id="RU363032"/>
    </source>
</evidence>
<evidence type="ECO:0000256" key="1">
    <source>
        <dbReference type="ARBA" id="ARBA00004429"/>
    </source>
</evidence>
<organism evidence="11 12">
    <name type="scientific">Prosthecodimorpha hirschii</name>
    <dbReference type="NCBI Taxonomy" id="665126"/>
    <lineage>
        <taxon>Bacteria</taxon>
        <taxon>Pseudomonadati</taxon>
        <taxon>Pseudomonadota</taxon>
        <taxon>Alphaproteobacteria</taxon>
        <taxon>Hyphomicrobiales</taxon>
        <taxon>Ancalomicrobiaceae</taxon>
        <taxon>Prosthecodimorpha</taxon>
    </lineage>
</organism>
<keyword evidence="8 9" id="KW-0472">Membrane</keyword>
<comment type="similarity">
    <text evidence="2">Belongs to the binding-protein-dependent transport system permease family. HisMQ subfamily.</text>
</comment>
<dbReference type="GO" id="GO:0043190">
    <property type="term" value="C:ATP-binding cassette (ABC) transporter complex"/>
    <property type="evidence" value="ECO:0007669"/>
    <property type="project" value="InterPro"/>
</dbReference>
<accession>A0A0P6VVE0</accession>
<dbReference type="SUPFAM" id="SSF161098">
    <property type="entry name" value="MetI-like"/>
    <property type="match status" value="1"/>
</dbReference>
<sequence>MPYVWDFSAVTRNWTVLLSGLGGTIVLSLAGIAVGILIGAGLAAMRLSGLRVLRWPATAWIEFFRNTPPLVHFFWFFYGLPMAFGITLSSFGAALAALGIQSSAFFAEVFRGGIVSVERGQWEAGRALGMSRARLFRRIILPQAARRMAAPFVERCFELVKTTTLAAALAHHELLYAAMVVVTETYRPLEVYTVVALLFLTVLFAASQVSEWLEARGRAMQGR</sequence>
<dbReference type="STRING" id="665126.ABB55_26935"/>
<dbReference type="GO" id="GO:0006865">
    <property type="term" value="P:amino acid transport"/>
    <property type="evidence" value="ECO:0007669"/>
    <property type="project" value="UniProtKB-KW"/>
</dbReference>
<dbReference type="PROSITE" id="PS50928">
    <property type="entry name" value="ABC_TM1"/>
    <property type="match status" value="1"/>
</dbReference>
<keyword evidence="12" id="KW-1185">Reference proteome</keyword>
<feature type="transmembrane region" description="Helical" evidence="9">
    <location>
        <begin position="191"/>
        <end position="213"/>
    </location>
</feature>
<comment type="caution">
    <text evidence="11">The sequence shown here is derived from an EMBL/GenBank/DDBJ whole genome shotgun (WGS) entry which is preliminary data.</text>
</comment>
<evidence type="ECO:0000313" key="11">
    <source>
        <dbReference type="EMBL" id="KPL55422.1"/>
    </source>
</evidence>
<reference evidence="11 12" key="1">
    <citation type="submission" date="2015-09" db="EMBL/GenBank/DDBJ databases">
        <authorList>
            <person name="Jackson K.R."/>
            <person name="Lunt B.L."/>
            <person name="Fisher J.N.B."/>
            <person name="Gardner A.V."/>
            <person name="Bailey M.E."/>
            <person name="Deus L.M."/>
            <person name="Earl A.S."/>
            <person name="Gibby P.D."/>
            <person name="Hartmann K.A."/>
            <person name="Liu J.E."/>
            <person name="Manci A.M."/>
            <person name="Nielsen D.A."/>
            <person name="Solomon M.B."/>
            <person name="Breakwell D.P."/>
            <person name="Burnett S.H."/>
            <person name="Grose J.H."/>
        </authorList>
    </citation>
    <scope>NUCLEOTIDE SEQUENCE [LARGE SCALE GENOMIC DNA]</scope>
    <source>
        <strain evidence="11 12">16</strain>
    </source>
</reference>
<keyword evidence="7 9" id="KW-1133">Transmembrane helix</keyword>
<reference evidence="11 12" key="2">
    <citation type="submission" date="2015-10" db="EMBL/GenBank/DDBJ databases">
        <title>Draft Genome Sequence of Prosthecomicrobium hirschii ATCC 27832.</title>
        <authorList>
            <person name="Daniel J."/>
            <person name="Givan S.A."/>
            <person name="Brun Y.V."/>
            <person name="Brown P.J."/>
        </authorList>
    </citation>
    <scope>NUCLEOTIDE SEQUENCE [LARGE SCALE GENOMIC DNA]</scope>
    <source>
        <strain evidence="11 12">16</strain>
    </source>
</reference>
<proteinExistence type="inferred from homology"/>
<keyword evidence="6" id="KW-0029">Amino-acid transport</keyword>
<dbReference type="Gene3D" id="1.10.3720.10">
    <property type="entry name" value="MetI-like"/>
    <property type="match status" value="1"/>
</dbReference>
<dbReference type="PANTHER" id="PTHR30614">
    <property type="entry name" value="MEMBRANE COMPONENT OF AMINO ACID ABC TRANSPORTER"/>
    <property type="match status" value="1"/>
</dbReference>
<evidence type="ECO:0000256" key="3">
    <source>
        <dbReference type="ARBA" id="ARBA00022448"/>
    </source>
</evidence>